<organism evidence="1 2">
    <name type="scientific">Protopolystoma xenopodis</name>
    <dbReference type="NCBI Taxonomy" id="117903"/>
    <lineage>
        <taxon>Eukaryota</taxon>
        <taxon>Metazoa</taxon>
        <taxon>Spiralia</taxon>
        <taxon>Lophotrochozoa</taxon>
        <taxon>Platyhelminthes</taxon>
        <taxon>Monogenea</taxon>
        <taxon>Polyopisthocotylea</taxon>
        <taxon>Polystomatidea</taxon>
        <taxon>Polystomatidae</taxon>
        <taxon>Protopolystoma</taxon>
    </lineage>
</organism>
<accession>A0A3S5B178</accession>
<proteinExistence type="predicted"/>
<dbReference type="Proteomes" id="UP000784294">
    <property type="component" value="Unassembled WGS sequence"/>
</dbReference>
<dbReference type="EMBL" id="CAAALY010114517">
    <property type="protein sequence ID" value="VEL30686.1"/>
    <property type="molecule type" value="Genomic_DNA"/>
</dbReference>
<keyword evidence="2" id="KW-1185">Reference proteome</keyword>
<reference evidence="1" key="1">
    <citation type="submission" date="2018-11" db="EMBL/GenBank/DDBJ databases">
        <authorList>
            <consortium name="Pathogen Informatics"/>
        </authorList>
    </citation>
    <scope>NUCLEOTIDE SEQUENCE</scope>
</reference>
<comment type="caution">
    <text evidence="1">The sequence shown here is derived from an EMBL/GenBank/DDBJ whole genome shotgun (WGS) entry which is preliminary data.</text>
</comment>
<evidence type="ECO:0000313" key="2">
    <source>
        <dbReference type="Proteomes" id="UP000784294"/>
    </source>
</evidence>
<sequence>MQRHKGTMDSYSHPEPITSYIGSCGVMVKAPVSARGVQSSNPGVGVFSGFFIPVQNPLFYAGSPMAFSSCCIQERLLLWSAFQGKVPFLRAALISNQYFTSVKAPKLPSLISFSNAFFQEGSSVPSSACCIQERPLLSFRQNRSKAALACQLLKCLFFY</sequence>
<gene>
    <name evidence="1" type="ORF">PXEA_LOCUS24126</name>
</gene>
<dbReference type="AlphaFoldDB" id="A0A3S5B178"/>
<protein>
    <submittedName>
        <fullName evidence="1">Uncharacterized protein</fullName>
    </submittedName>
</protein>
<name>A0A3S5B178_9PLAT</name>
<evidence type="ECO:0000313" key="1">
    <source>
        <dbReference type="EMBL" id="VEL30686.1"/>
    </source>
</evidence>